<dbReference type="KEGG" id="mcn:Mcup_0815"/>
<dbReference type="RefSeq" id="WP_013737418.1">
    <property type="nucleotide sequence ID" value="NC_015435.1"/>
</dbReference>
<dbReference type="eggNOG" id="arCOG03285">
    <property type="taxonomic scope" value="Archaea"/>
</dbReference>
<dbReference type="GO" id="GO:0004553">
    <property type="term" value="F:hydrolase activity, hydrolyzing O-glycosyl compounds"/>
    <property type="evidence" value="ECO:0007669"/>
    <property type="project" value="TreeGrafter"/>
</dbReference>
<dbReference type="AlphaFoldDB" id="F4G272"/>
<accession>F4G272</accession>
<dbReference type="InterPro" id="IPR012341">
    <property type="entry name" value="6hp_glycosidase-like_sf"/>
</dbReference>
<keyword evidence="3" id="KW-1185">Reference proteome</keyword>
<dbReference type="PANTHER" id="PTHR31616:SF13">
    <property type="entry name" value="GLUCAN 1,4-ALPHA-GLUCOSIDASE"/>
    <property type="match status" value="1"/>
</dbReference>
<feature type="domain" description="GH15-like" evidence="1">
    <location>
        <begin position="273"/>
        <end position="561"/>
    </location>
</feature>
<protein>
    <submittedName>
        <fullName evidence="2">Glycoside hydrolase 15-related protein</fullName>
    </submittedName>
</protein>
<dbReference type="HOGENOM" id="CLU_028187_0_0_2"/>
<dbReference type="SUPFAM" id="SSF48208">
    <property type="entry name" value="Six-hairpin glycosidases"/>
    <property type="match status" value="1"/>
</dbReference>
<organism evidence="2 3">
    <name type="scientific">Metallosphaera cuprina (strain Ar-4)</name>
    <dbReference type="NCBI Taxonomy" id="1006006"/>
    <lineage>
        <taxon>Archaea</taxon>
        <taxon>Thermoproteota</taxon>
        <taxon>Thermoprotei</taxon>
        <taxon>Sulfolobales</taxon>
        <taxon>Sulfolobaceae</taxon>
        <taxon>Metallosphaera</taxon>
    </lineage>
</organism>
<gene>
    <name evidence="2" type="ordered locus">Mcup_0815</name>
</gene>
<dbReference type="Pfam" id="PF00723">
    <property type="entry name" value="Glyco_hydro_15"/>
    <property type="match status" value="1"/>
</dbReference>
<dbReference type="GO" id="GO:0005975">
    <property type="term" value="P:carbohydrate metabolic process"/>
    <property type="evidence" value="ECO:0007669"/>
    <property type="project" value="InterPro"/>
</dbReference>
<dbReference type="OrthoDB" id="36362at2157"/>
<dbReference type="EMBL" id="CP002656">
    <property type="protein sequence ID" value="AEB94920.1"/>
    <property type="molecule type" value="Genomic_DNA"/>
</dbReference>
<dbReference type="STRING" id="1006006.Mcup_0815"/>
<evidence type="ECO:0000313" key="3">
    <source>
        <dbReference type="Proteomes" id="UP000007812"/>
    </source>
</evidence>
<dbReference type="InterPro" id="IPR008928">
    <property type="entry name" value="6-hairpin_glycosidase_sf"/>
</dbReference>
<dbReference type="GeneID" id="10493006"/>
<evidence type="ECO:0000259" key="1">
    <source>
        <dbReference type="Pfam" id="PF00723"/>
    </source>
</evidence>
<proteinExistence type="predicted"/>
<dbReference type="PATRIC" id="fig|1006006.8.peg.813"/>
<dbReference type="Proteomes" id="UP000007812">
    <property type="component" value="Chromosome"/>
</dbReference>
<evidence type="ECO:0000313" key="2">
    <source>
        <dbReference type="EMBL" id="AEB94920.1"/>
    </source>
</evidence>
<dbReference type="Gene3D" id="1.50.10.10">
    <property type="match status" value="1"/>
</dbReference>
<name>F4G272_METCR</name>
<reference evidence="2 3" key="1">
    <citation type="journal article" date="2011" name="J. Bacteriol.">
        <title>Complete genome sequence of Metallosphaera cuprina, a metal sulfide-oxidizing archaeon from a hot spring.</title>
        <authorList>
            <person name="Liu L.J."/>
            <person name="You X.Y."/>
            <person name="Zheng H."/>
            <person name="Wang S."/>
            <person name="Jiang C.Y."/>
            <person name="Liu S.J."/>
        </authorList>
    </citation>
    <scope>NUCLEOTIDE SEQUENCE [LARGE SCALE GENOMIC DNA]</scope>
    <source>
        <strain evidence="2 3">Ar-4</strain>
    </source>
</reference>
<dbReference type="PANTHER" id="PTHR31616">
    <property type="entry name" value="TREHALASE"/>
    <property type="match status" value="1"/>
</dbReference>
<dbReference type="InterPro" id="IPR011613">
    <property type="entry name" value="GH15-like"/>
</dbReference>
<sequence length="616" mass="70790">MRIAGVGNGKILVNFDELGRIVDLYYPYVGMENQSSGNPVRIAIWDGKSLSLDENWKAEVHYEEESNLVEIKWNVESLGLEITSYNFVDIDEPVLTSIIKVLSKNGVDDKLKLFFIHDFNIYSNPFGDTAFFDPKTWSLIHYKSKRYLGIKLMSTELNNMEFSATKDDPLEDVKDGSLNGSPIAHGNVRSAVGIELNLRAKNFVKAYYTIALARSLEELWKTMEVMSPAKIESNFVSVFQFWKSWLSKGNWSSDHENRLYNVSLITIKNHMDINGSIIASSDFSFVNIYGDSYQYFWPRDGAIAAHALDIAGYGELAMRHFNFVKEIANPEGFLYHKYNPNRTLASSWHPWIFNSKRILPIQEDETALEVWAIGDHFRRYKDLDELTDIYRKFVKPAMQFMMRFTEDGLPKPSFDLWEERYGVHIYTVSTVYAGLLKGALLARGMGDQSLSEDALDVAKTMKEQALSRMVYNGRFLRRLDENYQPDRTVDASMYAPYFFGMVEPNDPIMISTMEAVENKLMINGGVARYENDMYQKRGSKPNPWIITTLWLAQYFIDTSKMNKAKELINWVMSKAAPSGFLPEQVNPDTFESTSVMPLVWSHAELIITLNKYHGKY</sequence>
<keyword evidence="2" id="KW-0378">Hydrolase</keyword>